<comment type="caution">
    <text evidence="2">The sequence shown here is derived from an EMBL/GenBank/DDBJ whole genome shotgun (WGS) entry which is preliminary data.</text>
</comment>
<keyword evidence="1" id="KW-0812">Transmembrane</keyword>
<dbReference type="PROSITE" id="PS50244">
    <property type="entry name" value="S5A_REDUCTASE"/>
    <property type="match status" value="1"/>
</dbReference>
<dbReference type="InterPro" id="IPR010721">
    <property type="entry name" value="UstE-like"/>
</dbReference>
<keyword evidence="1" id="KW-1133">Transmembrane helix</keyword>
<dbReference type="STRING" id="1798401.A2363_01765"/>
<dbReference type="PANTHER" id="PTHR32251:SF17">
    <property type="entry name" value="STEROID 5-ALPHA REDUCTASE C-TERMINAL DOMAIN-CONTAINING PROTEIN"/>
    <property type="match status" value="1"/>
</dbReference>
<protein>
    <submittedName>
        <fullName evidence="2">Steroid 5-alpha reductase</fullName>
    </submittedName>
</protein>
<dbReference type="GO" id="GO:0016020">
    <property type="term" value="C:membrane"/>
    <property type="evidence" value="ECO:0007669"/>
    <property type="project" value="TreeGrafter"/>
</dbReference>
<gene>
    <name evidence="2" type="ORF">A2363_01765</name>
</gene>
<evidence type="ECO:0000313" key="3">
    <source>
        <dbReference type="Proteomes" id="UP000176186"/>
    </source>
</evidence>
<dbReference type="EMBL" id="MFKE01000019">
    <property type="protein sequence ID" value="OGG34928.1"/>
    <property type="molecule type" value="Genomic_DNA"/>
</dbReference>
<dbReference type="AlphaFoldDB" id="A0A1F6BDH3"/>
<feature type="transmembrane region" description="Helical" evidence="1">
    <location>
        <begin position="33"/>
        <end position="51"/>
    </location>
</feature>
<evidence type="ECO:0000256" key="1">
    <source>
        <dbReference type="SAM" id="Phobius"/>
    </source>
</evidence>
<dbReference type="PANTHER" id="PTHR32251">
    <property type="entry name" value="3-OXO-5-ALPHA-STEROID 4-DEHYDROGENASE"/>
    <property type="match status" value="1"/>
</dbReference>
<organism evidence="2 3">
    <name type="scientific">Candidatus Gottesmanbacteria bacterium RIFOXYB1_FULL_47_11</name>
    <dbReference type="NCBI Taxonomy" id="1798401"/>
    <lineage>
        <taxon>Bacteria</taxon>
        <taxon>Candidatus Gottesmaniibacteriota</taxon>
    </lineage>
</organism>
<reference evidence="2 3" key="1">
    <citation type="journal article" date="2016" name="Nat. Commun.">
        <title>Thousands of microbial genomes shed light on interconnected biogeochemical processes in an aquifer system.</title>
        <authorList>
            <person name="Anantharaman K."/>
            <person name="Brown C.T."/>
            <person name="Hug L.A."/>
            <person name="Sharon I."/>
            <person name="Castelle C.J."/>
            <person name="Probst A.J."/>
            <person name="Thomas B.C."/>
            <person name="Singh A."/>
            <person name="Wilkins M.J."/>
            <person name="Karaoz U."/>
            <person name="Brodie E.L."/>
            <person name="Williams K.H."/>
            <person name="Hubbard S.S."/>
            <person name="Banfield J.F."/>
        </authorList>
    </citation>
    <scope>NUCLEOTIDE SEQUENCE [LARGE SCALE GENOMIC DNA]</scope>
</reference>
<feature type="transmembrane region" description="Helical" evidence="1">
    <location>
        <begin position="6"/>
        <end position="24"/>
    </location>
</feature>
<sequence>MSYYPLLALVLFVYMNCWFLISLVKKRNDVADIAWGLGFIVLSWSGLLVSGFSLRAFMVNILVTIWGSRLAWHIYTRNRNKREDYRYLAWRNEWGRWFYIRSYLQVFLLQGTFLFLIVQPVVYINAFGAAPFQITDVVGVAVWLIGFYFEHTGDRQLKQFVSNPSNKGKIMDQGLWRYSRHPNYFGEVAQWWGLFFIALSVPGAIFTIIGPLTITFLILFVSGVPLLEKKYAGRADFEEYKKRTSVFFPLPPKKMQ</sequence>
<dbReference type="Gene3D" id="1.20.120.1630">
    <property type="match status" value="1"/>
</dbReference>
<dbReference type="Proteomes" id="UP000176186">
    <property type="component" value="Unassembled WGS sequence"/>
</dbReference>
<evidence type="ECO:0000313" key="2">
    <source>
        <dbReference type="EMBL" id="OGG34928.1"/>
    </source>
</evidence>
<feature type="transmembrane region" description="Helical" evidence="1">
    <location>
        <begin position="57"/>
        <end position="76"/>
    </location>
</feature>
<accession>A0A1F6BDH3</accession>
<proteinExistence type="predicted"/>
<feature type="transmembrane region" description="Helical" evidence="1">
    <location>
        <begin position="184"/>
        <end position="202"/>
    </location>
</feature>
<feature type="transmembrane region" description="Helical" evidence="1">
    <location>
        <begin position="97"/>
        <end position="118"/>
    </location>
</feature>
<keyword evidence="1" id="KW-0472">Membrane</keyword>
<dbReference type="Pfam" id="PF06966">
    <property type="entry name" value="DUF1295"/>
    <property type="match status" value="1"/>
</dbReference>
<name>A0A1F6BDH3_9BACT</name>
<feature type="transmembrane region" description="Helical" evidence="1">
    <location>
        <begin position="130"/>
        <end position="149"/>
    </location>
</feature>
<feature type="transmembrane region" description="Helical" evidence="1">
    <location>
        <begin position="208"/>
        <end position="227"/>
    </location>
</feature>